<dbReference type="GO" id="GO:0016787">
    <property type="term" value="F:hydrolase activity"/>
    <property type="evidence" value="ECO:0007669"/>
    <property type="project" value="UniProtKB-KW"/>
</dbReference>
<keyword evidence="3" id="KW-1185">Reference proteome</keyword>
<keyword evidence="2" id="KW-0378">Hydrolase</keyword>
<evidence type="ECO:0000313" key="3">
    <source>
        <dbReference type="Proteomes" id="UP001239462"/>
    </source>
</evidence>
<evidence type="ECO:0000313" key="2">
    <source>
        <dbReference type="EMBL" id="MDM4015541.1"/>
    </source>
</evidence>
<sequence length="270" mass="29797">MTVIIVHGLGDHGGRFHDCAKRFLDHGIAVAAVDLPGHGRSSGRRGSVHSFDRSLALVASIRKQIGERFPSSNQFLLGHSMGGNLAVNYALRRQEFDHFDQSPLTGMMLVAPMLMPPQHLDRPNLFAAWATGYMLPWVRLRKPPNVASLTADASIAQQVAADPYQHSVISLYNATQLIAQGRFALDHASEVDTPTLILYGERDELIDRAACRHFAMRAGANVRSIAWPNGLHDLLHDVDAGDVFETLLRWLHGTASNCDRTTQRLTVHSE</sequence>
<dbReference type="PANTHER" id="PTHR11614">
    <property type="entry name" value="PHOSPHOLIPASE-RELATED"/>
    <property type="match status" value="1"/>
</dbReference>
<dbReference type="PRINTS" id="PR00111">
    <property type="entry name" value="ABHYDROLASE"/>
</dbReference>
<dbReference type="InterPro" id="IPR029058">
    <property type="entry name" value="AB_hydrolase_fold"/>
</dbReference>
<dbReference type="InterPro" id="IPR000073">
    <property type="entry name" value="AB_hydrolase_1"/>
</dbReference>
<evidence type="ECO:0000259" key="1">
    <source>
        <dbReference type="Pfam" id="PF12146"/>
    </source>
</evidence>
<dbReference type="Gene3D" id="3.40.50.1820">
    <property type="entry name" value="alpha/beta hydrolase"/>
    <property type="match status" value="1"/>
</dbReference>
<dbReference type="Pfam" id="PF12146">
    <property type="entry name" value="Hydrolase_4"/>
    <property type="match status" value="1"/>
</dbReference>
<dbReference type="SUPFAM" id="SSF53474">
    <property type="entry name" value="alpha/beta-Hydrolases"/>
    <property type="match status" value="1"/>
</dbReference>
<gene>
    <name evidence="2" type="ORF">QTN89_08885</name>
</gene>
<dbReference type="Proteomes" id="UP001239462">
    <property type="component" value="Unassembled WGS sequence"/>
</dbReference>
<dbReference type="RefSeq" id="WP_160149341.1">
    <property type="nucleotide sequence ID" value="NZ_CP141221.1"/>
</dbReference>
<proteinExistence type="predicted"/>
<accession>A0ABT7PH75</accession>
<comment type="caution">
    <text evidence="2">The sequence shown here is derived from an EMBL/GenBank/DDBJ whole genome shotgun (WGS) entry which is preliminary data.</text>
</comment>
<feature type="domain" description="Serine aminopeptidase S33" evidence="1">
    <location>
        <begin position="2"/>
        <end position="238"/>
    </location>
</feature>
<dbReference type="EMBL" id="JASZZN010000005">
    <property type="protein sequence ID" value="MDM4015541.1"/>
    <property type="molecule type" value="Genomic_DNA"/>
</dbReference>
<name>A0ABT7PH75_9BACT</name>
<organism evidence="2 3">
    <name type="scientific">Roseiconus lacunae</name>
    <dbReference type="NCBI Taxonomy" id="2605694"/>
    <lineage>
        <taxon>Bacteria</taxon>
        <taxon>Pseudomonadati</taxon>
        <taxon>Planctomycetota</taxon>
        <taxon>Planctomycetia</taxon>
        <taxon>Pirellulales</taxon>
        <taxon>Pirellulaceae</taxon>
        <taxon>Roseiconus</taxon>
    </lineage>
</organism>
<dbReference type="InterPro" id="IPR051044">
    <property type="entry name" value="MAG_DAG_Lipase"/>
</dbReference>
<dbReference type="InterPro" id="IPR022742">
    <property type="entry name" value="Hydrolase_4"/>
</dbReference>
<reference evidence="2 3" key="1">
    <citation type="submission" date="2023-06" db="EMBL/GenBank/DDBJ databases">
        <title>Roseiconus lacunae JC819 isolated from Gulf of Mannar region, Tamil Nadu.</title>
        <authorList>
            <person name="Pk S."/>
            <person name="Ch S."/>
            <person name="Ch V.R."/>
        </authorList>
    </citation>
    <scope>NUCLEOTIDE SEQUENCE [LARGE SCALE GENOMIC DNA]</scope>
    <source>
        <strain evidence="2 3">JC819</strain>
    </source>
</reference>
<protein>
    <submittedName>
        <fullName evidence="2">Alpha/beta fold hydrolase</fullName>
    </submittedName>
</protein>